<dbReference type="WBParaSite" id="ACAC_0001150801-mRNA-1">
    <property type="protein sequence ID" value="ACAC_0001150801-mRNA-1"/>
    <property type="gene ID" value="ACAC_0001150801"/>
</dbReference>
<reference evidence="2" key="2">
    <citation type="submission" date="2017-02" db="UniProtKB">
        <authorList>
            <consortium name="WormBaseParasite"/>
        </authorList>
    </citation>
    <scope>IDENTIFICATION</scope>
</reference>
<name>A0A0K0DJD6_ANGCA</name>
<organism evidence="1 2">
    <name type="scientific">Angiostrongylus cantonensis</name>
    <name type="common">Rat lungworm</name>
    <dbReference type="NCBI Taxonomy" id="6313"/>
    <lineage>
        <taxon>Eukaryota</taxon>
        <taxon>Metazoa</taxon>
        <taxon>Ecdysozoa</taxon>
        <taxon>Nematoda</taxon>
        <taxon>Chromadorea</taxon>
        <taxon>Rhabditida</taxon>
        <taxon>Rhabditina</taxon>
        <taxon>Rhabditomorpha</taxon>
        <taxon>Strongyloidea</taxon>
        <taxon>Metastrongylidae</taxon>
        <taxon>Angiostrongylus</taxon>
    </lineage>
</organism>
<proteinExistence type="predicted"/>
<dbReference type="STRING" id="6313.A0A0K0DJD6"/>
<accession>A0A0K0DJD6</accession>
<evidence type="ECO:0000313" key="1">
    <source>
        <dbReference type="Proteomes" id="UP000035642"/>
    </source>
</evidence>
<dbReference type="AlphaFoldDB" id="A0A0K0DJD6"/>
<reference evidence="1" key="1">
    <citation type="submission" date="2012-09" db="EMBL/GenBank/DDBJ databases">
        <authorList>
            <person name="Martin A.A."/>
        </authorList>
    </citation>
    <scope>NUCLEOTIDE SEQUENCE</scope>
</reference>
<sequence>MRSNSESALRQSSQCEETFGTVLGRSDSSDTADCMAISRPSRAYRSDDWKELTQKALVQYCPKQQIRLNWMNEVYEKGKWIHDVAPNESDEHVADGLFRIRNTTKKRICHQEDGFLWRQCAPSAFSSDTLDWNEEDTRISISDCFVTGAWTEDDTIEEKLRGKFTS</sequence>
<dbReference type="Proteomes" id="UP000035642">
    <property type="component" value="Unassembled WGS sequence"/>
</dbReference>
<protein>
    <submittedName>
        <fullName evidence="2">C-type lectin domain-containing protein</fullName>
    </submittedName>
</protein>
<keyword evidence="1" id="KW-1185">Reference proteome</keyword>
<evidence type="ECO:0000313" key="2">
    <source>
        <dbReference type="WBParaSite" id="ACAC_0001150801-mRNA-1"/>
    </source>
</evidence>